<evidence type="ECO:0000313" key="7">
    <source>
        <dbReference type="EMBL" id="AYU82864.1"/>
    </source>
</evidence>
<feature type="compositionally biased region" description="Low complexity" evidence="5">
    <location>
        <begin position="1122"/>
        <end position="1134"/>
    </location>
</feature>
<gene>
    <name evidence="7" type="ORF">LdCL_350011400</name>
</gene>
<feature type="domain" description="RING-type" evidence="6">
    <location>
        <begin position="109"/>
        <end position="143"/>
    </location>
</feature>
<dbReference type="OrthoDB" id="1630758at2759"/>
<feature type="compositionally biased region" description="Low complexity" evidence="5">
    <location>
        <begin position="183"/>
        <end position="195"/>
    </location>
</feature>
<keyword evidence="3" id="KW-0862">Zinc</keyword>
<evidence type="ECO:0000256" key="5">
    <source>
        <dbReference type="SAM" id="MobiDB-lite"/>
    </source>
</evidence>
<evidence type="ECO:0000256" key="4">
    <source>
        <dbReference type="PROSITE-ProRule" id="PRU00175"/>
    </source>
</evidence>
<dbReference type="VEuPathDB" id="TriTrypDB:LdCL_350011400"/>
<dbReference type="InterPro" id="IPR013083">
    <property type="entry name" value="Znf_RING/FYVE/PHD"/>
</dbReference>
<reference evidence="7 8" key="1">
    <citation type="journal article" date="2018" name="Sci. Rep.">
        <title>A complete Leishmania donovani reference genome identifies novel genetic variations associated with virulence.</title>
        <authorList>
            <person name="Lypaczewski P."/>
            <person name="Hoshizaki J."/>
            <person name="Zhang W.-W."/>
            <person name="McCall L.-I."/>
            <person name="Torcivia-Rodriguez J."/>
            <person name="Simonyan V."/>
            <person name="Kaur A."/>
            <person name="Dewar K."/>
            <person name="Matlashewski G."/>
        </authorList>
    </citation>
    <scope>NUCLEOTIDE SEQUENCE [LARGE SCALE GENOMIC DNA]</scope>
    <source>
        <strain evidence="7 8">LdCL</strain>
    </source>
</reference>
<feature type="region of interest" description="Disordered" evidence="5">
    <location>
        <begin position="333"/>
        <end position="360"/>
    </location>
</feature>
<dbReference type="Gene3D" id="3.30.40.10">
    <property type="entry name" value="Zinc/RING finger domain, C3HC4 (zinc finger)"/>
    <property type="match status" value="1"/>
</dbReference>
<dbReference type="Proteomes" id="UP000274082">
    <property type="component" value="Chromosome 35"/>
</dbReference>
<dbReference type="VEuPathDB" id="TriTrypDB:LDHU3_35.0790"/>
<dbReference type="SUPFAM" id="SSF57850">
    <property type="entry name" value="RING/U-box"/>
    <property type="match status" value="1"/>
</dbReference>
<dbReference type="InterPro" id="IPR001841">
    <property type="entry name" value="Znf_RING"/>
</dbReference>
<dbReference type="GO" id="GO:0008270">
    <property type="term" value="F:zinc ion binding"/>
    <property type="evidence" value="ECO:0007669"/>
    <property type="project" value="UniProtKB-KW"/>
</dbReference>
<sequence>MVTQLAASPPAQRPPDQHHEQTTDTPPPRRPSSMSLVDFSFTQFFIALDEAAAEEQRATAEAIAAAPATATSTSSAVLPATMPHTTQPLASAATLSLHDCVLLKLSLTCALCGRLLRHQPAAIETCGHCFCYECINNALENGCAPRMIEWPWCTLEKEVGAAEVRWAAATVVSTSAKSLRASTAATTPGGAPQATEETADRHHDCDEVQVAVPLGSRAARSTDAQSSRQPRKWRKVRQMCPLCLGPAFKWMLVPLQPLADLCNSLHSAYPGLEGALGRLTATTSNSAAFITESRAASANCGEAGGEIDGDMQWHGQPASDSAGLITAAFAPRSSVPGAEDWRSTQDEEAERRRRRSTGGARKEITFAVDIASRVPSIPAPVAADAQATVSKTSGPAADIACVAHSVGVETIEEETPNSAEAEEQDGGVAGAAVAAVLQLSADLIPSPGGIPAPALSAATTEAPRNIVSSSSWQRSAALNALDPTPLCREEVLGHSPTNAREDEDTQQGGEGDVDAVVNLYLAPVHQHEKGAKGTAVATANADAPQPLLPFFTAQRHHCLLLDTVPTPSDKSGVLWPVTTSPTRKEEADGRAPPSARLSAPLGSIDAILRARASSTSGWSVVWDGVEERKSDDSSDSDEGCPTTRAPSSQCPYSTVQVAEVGEDECAARGERRGNGGVDREHRRPIPANAFSGVSRHTVKDALTFVHMQDVWELHTALVRRHPRLPPCFAALRHGRVRWQADVAAEEDSSECAVDSTCNGAPHPPPPILCVVGHYPQQSCRSDPSGLRLLPKLTPTACTALVLGVPCVDMTWVASPTSSPWTAHAVSGWQTSTAVVDGTPSPLVRERQRPNAFQNALERLTAASGASSQPQRLAESLPGSWMATTQRALLAHLHPTAQPRNTQNGSDTTATHAAVDTYVFFLLPDGATRQLGEMLYQQWTRAALWQSPQAMGAPPTVVAPLSLSSRKRRRDGVPFSGIIHGIGNWSATDGHPQRAWRRLLLVAGGAAVELSWTLFEALVATAAALEDGDSVVEGRSATDTDSLVKALASHLRHRRTSGTGSLWIHVDVADCWREPSPPPSAASPVRSCGAQHTFFLLYSMAVARDVFAQLVAEKNVRGKTPRTSPSSSSPASGDDSTARTRAYLRRFKVFLDRLAALVAVVAAPVLPGSASLYGGASHRQEARPSSWLLENIAQGRRCAGSSVNISALSPTQEDAGDVSASSIITAEMRSSGERARRRLDAAAFSMGECGAEGERQVEGAAALPAQRAGVYRSLLYTDTP</sequence>
<evidence type="ECO:0000256" key="2">
    <source>
        <dbReference type="ARBA" id="ARBA00022771"/>
    </source>
</evidence>
<keyword evidence="2 4" id="KW-0863">Zinc-finger</keyword>
<feature type="compositionally biased region" description="Basic and acidic residues" evidence="5">
    <location>
        <begin position="339"/>
        <end position="351"/>
    </location>
</feature>
<organism evidence="7 8">
    <name type="scientific">Leishmania donovani</name>
    <dbReference type="NCBI Taxonomy" id="5661"/>
    <lineage>
        <taxon>Eukaryota</taxon>
        <taxon>Discoba</taxon>
        <taxon>Euglenozoa</taxon>
        <taxon>Kinetoplastea</taxon>
        <taxon>Metakinetoplastina</taxon>
        <taxon>Trypanosomatida</taxon>
        <taxon>Trypanosomatidae</taxon>
        <taxon>Leishmaniinae</taxon>
        <taxon>Leishmania</taxon>
    </lineage>
</organism>
<evidence type="ECO:0000256" key="1">
    <source>
        <dbReference type="ARBA" id="ARBA00022723"/>
    </source>
</evidence>
<keyword evidence="1" id="KW-0479">Metal-binding</keyword>
<evidence type="ECO:0000256" key="3">
    <source>
        <dbReference type="ARBA" id="ARBA00022833"/>
    </source>
</evidence>
<keyword evidence="8" id="KW-1185">Reference proteome</keyword>
<feature type="region of interest" description="Disordered" evidence="5">
    <location>
        <begin position="1"/>
        <end position="33"/>
    </location>
</feature>
<feature type="region of interest" description="Disordered" evidence="5">
    <location>
        <begin position="626"/>
        <end position="652"/>
    </location>
</feature>
<protein>
    <submittedName>
        <fullName evidence="7">RING finger protein, conserved</fullName>
    </submittedName>
</protein>
<evidence type="ECO:0000313" key="8">
    <source>
        <dbReference type="Proteomes" id="UP000274082"/>
    </source>
</evidence>
<accession>A0A3S7X911</accession>
<proteinExistence type="predicted"/>
<dbReference type="SMART" id="SM00184">
    <property type="entry name" value="RING"/>
    <property type="match status" value="1"/>
</dbReference>
<dbReference type="VEuPathDB" id="TriTrypDB:LdBPK_350670.1"/>
<dbReference type="InterPro" id="IPR017907">
    <property type="entry name" value="Znf_RING_CS"/>
</dbReference>
<dbReference type="PROSITE" id="PS00518">
    <property type="entry name" value="ZF_RING_1"/>
    <property type="match status" value="1"/>
</dbReference>
<evidence type="ECO:0000259" key="6">
    <source>
        <dbReference type="PROSITE" id="PS50089"/>
    </source>
</evidence>
<feature type="region of interest" description="Disordered" evidence="5">
    <location>
        <begin position="488"/>
        <end position="510"/>
    </location>
</feature>
<dbReference type="PROSITE" id="PS50089">
    <property type="entry name" value="ZF_RING_2"/>
    <property type="match status" value="1"/>
</dbReference>
<feature type="region of interest" description="Disordered" evidence="5">
    <location>
        <begin position="1116"/>
        <end position="1136"/>
    </location>
</feature>
<dbReference type="EMBL" id="CP029534">
    <property type="protein sequence ID" value="AYU82864.1"/>
    <property type="molecule type" value="Genomic_DNA"/>
</dbReference>
<name>A0A3S7X911_LEIDO</name>
<feature type="region of interest" description="Disordered" evidence="5">
    <location>
        <begin position="181"/>
        <end position="202"/>
    </location>
</feature>
<dbReference type="AlphaFoldDB" id="A0A3S7X911"/>